<dbReference type="SUPFAM" id="SSF52540">
    <property type="entry name" value="P-loop containing nucleoside triphosphate hydrolases"/>
    <property type="match status" value="1"/>
</dbReference>
<organism evidence="2 3">
    <name type="scientific">Natronosporangium hydrolyticum</name>
    <dbReference type="NCBI Taxonomy" id="2811111"/>
    <lineage>
        <taxon>Bacteria</taxon>
        <taxon>Bacillati</taxon>
        <taxon>Actinomycetota</taxon>
        <taxon>Actinomycetes</taxon>
        <taxon>Micromonosporales</taxon>
        <taxon>Micromonosporaceae</taxon>
        <taxon>Natronosporangium</taxon>
    </lineage>
</organism>
<evidence type="ECO:0000313" key="3">
    <source>
        <dbReference type="Proteomes" id="UP000662857"/>
    </source>
</evidence>
<dbReference type="RefSeq" id="WP_239678580.1">
    <property type="nucleotide sequence ID" value="NZ_CP070499.1"/>
</dbReference>
<dbReference type="AlphaFoldDB" id="A0A895YQT3"/>
<dbReference type="GO" id="GO:0016887">
    <property type="term" value="F:ATP hydrolysis activity"/>
    <property type="evidence" value="ECO:0007669"/>
    <property type="project" value="InterPro"/>
</dbReference>
<proteinExistence type="predicted"/>
<evidence type="ECO:0000313" key="2">
    <source>
        <dbReference type="EMBL" id="QSB16368.1"/>
    </source>
</evidence>
<dbReference type="InterPro" id="IPR049945">
    <property type="entry name" value="AAA_22"/>
</dbReference>
<dbReference type="Pfam" id="PF13401">
    <property type="entry name" value="AAA_22"/>
    <property type="match status" value="1"/>
</dbReference>
<accession>A0A895YQT3</accession>
<dbReference type="InterPro" id="IPR027417">
    <property type="entry name" value="P-loop_NTPase"/>
</dbReference>
<evidence type="ECO:0000259" key="1">
    <source>
        <dbReference type="Pfam" id="PF13401"/>
    </source>
</evidence>
<protein>
    <submittedName>
        <fullName evidence="2">AAA family ATPase</fullName>
    </submittedName>
</protein>
<gene>
    <name evidence="2" type="ORF">JQS43_08835</name>
</gene>
<name>A0A895YQT3_9ACTN</name>
<sequence>MGRWFNTAGPCLPEYHYMIPALRRLPEAPRLVSQLGYFVVHAPRQTGKTTAVRALGDDLTASGEYVSMAFTCEIGRAAGDDYHAAIQGVVQEIRSRAEVALPPELRPPPWPQDGENLLKEALAAWARACPRPLVLFFDEIDALRGQSLISVLSQLRAGYNERPADFPASVVLCGLRDVRDYKAAAGGDPRRLGTASPFNIKLKSLRVGDFTAAEVAELYGQHTADTGQEFTADAVARAFELTGGQPWLVNALAKEIVEEISVPTAEPITVEHVEAAKERLILARATHLDSLAARLAEPRVRRVIEPVLAGTLAQLEPYDDDTRYVRDLGLVASSPPVRIANPIYHEVIVRVLGSAVEENVLADPRSFVLPDGRFDIDLLLREFAAFWRENGELLTAGMIYHEVAPQLVLMGYLQRVVNGGGTVTREYGLGRGRIDLLIEWPYRTADGKRSWQREAIELKVWRTGEPDPLDRGLAQLDGYLDRLGLDHGVLVVFDRRAEAAPITDRTGFAEHHSPAGRPVTLLRG</sequence>
<keyword evidence="3" id="KW-1185">Reference proteome</keyword>
<dbReference type="Gene3D" id="3.40.50.300">
    <property type="entry name" value="P-loop containing nucleotide triphosphate hydrolases"/>
    <property type="match status" value="1"/>
</dbReference>
<dbReference type="KEGG" id="nhy:JQS43_08835"/>
<dbReference type="EMBL" id="CP070499">
    <property type="protein sequence ID" value="QSB16368.1"/>
    <property type="molecule type" value="Genomic_DNA"/>
</dbReference>
<reference evidence="2" key="1">
    <citation type="submission" date="2021-02" db="EMBL/GenBank/DDBJ databases">
        <title>Natrosporangium hydrolyticum gen. nov., sp. nov, a haloalkaliphilic actinobacterium from a soda solonchak soil.</title>
        <authorList>
            <person name="Sorokin D.Y."/>
            <person name="Khijniak T.V."/>
            <person name="Zakharycheva A.P."/>
            <person name="Boueva O.V."/>
            <person name="Ariskina E.V."/>
            <person name="Hahnke R.L."/>
            <person name="Bunk B."/>
            <person name="Sproer C."/>
            <person name="Schumann P."/>
            <person name="Evtushenko L.I."/>
            <person name="Kublanov I.V."/>
        </authorList>
    </citation>
    <scope>NUCLEOTIDE SEQUENCE</scope>
    <source>
        <strain evidence="2">DSM 106523</strain>
    </source>
</reference>
<feature type="domain" description="ORC1/DEAH AAA+ ATPase" evidence="1">
    <location>
        <begin position="38"/>
        <end position="180"/>
    </location>
</feature>
<dbReference type="Proteomes" id="UP000662857">
    <property type="component" value="Chromosome"/>
</dbReference>